<feature type="binding site" evidence="7">
    <location>
        <position position="132"/>
    </location>
    <ligand>
        <name>L-glutamine</name>
        <dbReference type="ChEBI" id="CHEBI:58359"/>
    </ligand>
</feature>
<dbReference type="HAMAP" id="MF_02090">
    <property type="entry name" value="NadE_glutamine_dep"/>
    <property type="match status" value="1"/>
</dbReference>
<dbReference type="InterPro" id="IPR000132">
    <property type="entry name" value="Nitrilase/CN_hydratase_CS"/>
</dbReference>
<dbReference type="RefSeq" id="WP_345363798.1">
    <property type="nucleotide sequence ID" value="NZ_BAABHJ010000028.1"/>
</dbReference>
<keyword evidence="3 7" id="KW-0436">Ligase</keyword>
<dbReference type="InterPro" id="IPR003010">
    <property type="entry name" value="C-N_Hydrolase"/>
</dbReference>
<comment type="catalytic activity">
    <reaction evidence="7 8">
        <text>deamido-NAD(+) + L-glutamine + ATP + H2O = L-glutamate + AMP + diphosphate + NAD(+) + H(+)</text>
        <dbReference type="Rhea" id="RHEA:24384"/>
        <dbReference type="ChEBI" id="CHEBI:15377"/>
        <dbReference type="ChEBI" id="CHEBI:15378"/>
        <dbReference type="ChEBI" id="CHEBI:29985"/>
        <dbReference type="ChEBI" id="CHEBI:30616"/>
        <dbReference type="ChEBI" id="CHEBI:33019"/>
        <dbReference type="ChEBI" id="CHEBI:57540"/>
        <dbReference type="ChEBI" id="CHEBI:58359"/>
        <dbReference type="ChEBI" id="CHEBI:58437"/>
        <dbReference type="ChEBI" id="CHEBI:456215"/>
        <dbReference type="EC" id="6.3.5.1"/>
    </reaction>
</comment>
<keyword evidence="14" id="KW-1185">Reference proteome</keyword>
<evidence type="ECO:0000256" key="2">
    <source>
        <dbReference type="ARBA" id="ARBA00007145"/>
    </source>
</evidence>
<dbReference type="EMBL" id="BAABHJ010000028">
    <property type="protein sequence ID" value="GAA4615458.1"/>
    <property type="molecule type" value="Genomic_DNA"/>
</dbReference>
<dbReference type="Proteomes" id="UP001500212">
    <property type="component" value="Unassembled WGS sequence"/>
</dbReference>
<feature type="active site" description="Proton acceptor" evidence="9">
    <location>
        <position position="44"/>
    </location>
</feature>
<dbReference type="InterPro" id="IPR014445">
    <property type="entry name" value="Gln-dep_NAD_synthase"/>
</dbReference>
<evidence type="ECO:0000259" key="12">
    <source>
        <dbReference type="PROSITE" id="PS50263"/>
    </source>
</evidence>
<name>A0ABP8TSI8_9ACTN</name>
<dbReference type="Gene3D" id="3.60.110.10">
    <property type="entry name" value="Carbon-nitrogen hydrolase"/>
    <property type="match status" value="1"/>
</dbReference>
<feature type="binding site" evidence="7">
    <location>
        <begin position="336"/>
        <end position="343"/>
    </location>
    <ligand>
        <name>ATP</name>
        <dbReference type="ChEBI" id="CHEBI:30616"/>
    </ligand>
</feature>
<dbReference type="Pfam" id="PF02540">
    <property type="entry name" value="NAD_synthase"/>
    <property type="match status" value="1"/>
</dbReference>
<feature type="active site" description="For glutaminase activity" evidence="7">
    <location>
        <position position="126"/>
    </location>
</feature>
<evidence type="ECO:0000256" key="6">
    <source>
        <dbReference type="ARBA" id="ARBA00023027"/>
    </source>
</evidence>
<dbReference type="PROSITE" id="PS00920">
    <property type="entry name" value="NITRIL_CHT_1"/>
    <property type="match status" value="1"/>
</dbReference>
<comment type="caution">
    <text evidence="13">The sequence shown here is derived from an EMBL/GenBank/DDBJ whole genome shotgun (WGS) entry which is preliminary data.</text>
</comment>
<dbReference type="PANTHER" id="PTHR23090">
    <property type="entry name" value="NH 3 /GLUTAMINE-DEPENDENT NAD + SYNTHETASE"/>
    <property type="match status" value="1"/>
</dbReference>
<feature type="binding site" evidence="7">
    <location>
        <position position="189"/>
    </location>
    <ligand>
        <name>L-glutamine</name>
        <dbReference type="ChEBI" id="CHEBI:58359"/>
    </ligand>
</feature>
<feature type="active site" description="Proton acceptor; for glutaminase activity" evidence="7">
    <location>
        <position position="44"/>
    </location>
</feature>
<dbReference type="NCBIfam" id="NF010588">
    <property type="entry name" value="PRK13981.1"/>
    <property type="match status" value="1"/>
</dbReference>
<comment type="similarity">
    <text evidence="2 7 8">In the C-terminal section; belongs to the NAD synthetase family.</text>
</comment>
<feature type="domain" description="CN hydrolase" evidence="12">
    <location>
        <begin position="4"/>
        <end position="259"/>
    </location>
</feature>
<comment type="function">
    <text evidence="7">Catalyzes the ATP-dependent amidation of deamido-NAD to form NAD. Uses L-glutamine as a nitrogen source.</text>
</comment>
<evidence type="ECO:0000256" key="9">
    <source>
        <dbReference type="PROSITE-ProRule" id="PRU10139"/>
    </source>
</evidence>
<comment type="pathway">
    <text evidence="1 7 8">Cofactor biosynthesis; NAD(+) biosynthesis; NAD(+) from deamido-NAD(+) (L-Gln route): step 1/1.</text>
</comment>
<feature type="binding site" evidence="7">
    <location>
        <position position="413"/>
    </location>
    <ligand>
        <name>deamido-NAD(+)</name>
        <dbReference type="ChEBI" id="CHEBI:58437"/>
        <note>ligand shared between two neighboring subunits</note>
    </ligand>
</feature>
<dbReference type="Pfam" id="PF00795">
    <property type="entry name" value="CN_hydrolase"/>
    <property type="match status" value="1"/>
</dbReference>
<proteinExistence type="inferred from homology"/>
<dbReference type="InterPro" id="IPR003694">
    <property type="entry name" value="NAD_synthase"/>
</dbReference>
<dbReference type="SUPFAM" id="SSF52402">
    <property type="entry name" value="Adenine nucleotide alpha hydrolases-like"/>
    <property type="match status" value="1"/>
</dbReference>
<sequence>MAQLRIALAQANATVGDLTGNADRTVEWTRRAADRGAHLVVFPEMFLTGYPVEDLALRKSFVDASIATLEATARRLADEGLGELAVVLGYLDRRADVVDRVGQPAGAPLDAAAVLYQGRVAVRTAKHHLPNYGVFDEYRYFVRGDRLPVLRLHGVDVAVAICEDLWQEGGPVTVTREAGAQLLVAPNASPYERNKDDVRLELCARRAREAGCALAYVNSVGGQDELAFDGDSVIVTGEGELIARGPQFEEDLLVADLDLPTAPAEFTPGETPADGHDGTTITIERVLLSSAPVPAYTPEEPPRAEPLGDLGEVYGALVLGVRDYVRKNGFRSVILGLSGGIDSALVATIAADAIGPDNVHTVLMPSRYSSDHSITDAEDLVKRQGIHSRTVPIRGMVDAYEAELELHGLAAENLQARVRGNILMGLSNEHGHLVLTTGNKSELATGYSTLYGDSAGGYGPIKDVPKVTVFALCRWRNERIDGAHPFTPPSETPPIPQNIIDKPPSAELRPGQLDTDSLPPYDILDALLDDYVEKDMGRDGLIAAGHDPELVERVIRLVDAAEYKRRQYPPGPKITPKNFGRDRRLPITNKWREIVAPHTADPARVAKRQTAKDA</sequence>
<dbReference type="NCBIfam" id="TIGR00552">
    <property type="entry name" value="nadE"/>
    <property type="match status" value="1"/>
</dbReference>
<dbReference type="SUPFAM" id="SSF56317">
    <property type="entry name" value="Carbon-nitrogen hydrolase"/>
    <property type="match status" value="1"/>
</dbReference>
<gene>
    <name evidence="7" type="primary">nadE</name>
    <name evidence="13" type="ORF">GCM10023195_68140</name>
</gene>
<keyword evidence="4 7" id="KW-0547">Nucleotide-binding</keyword>
<keyword evidence="5 7" id="KW-0067">ATP-binding</keyword>
<dbReference type="PROSITE" id="PS50263">
    <property type="entry name" value="CN_HYDROLASE"/>
    <property type="match status" value="1"/>
</dbReference>
<dbReference type="PIRSF" id="PIRSF006630">
    <property type="entry name" value="NADS_GAT"/>
    <property type="match status" value="1"/>
</dbReference>
<reference evidence="14" key="1">
    <citation type="journal article" date="2019" name="Int. J. Syst. Evol. Microbiol.">
        <title>The Global Catalogue of Microorganisms (GCM) 10K type strain sequencing project: providing services to taxonomists for standard genome sequencing and annotation.</title>
        <authorList>
            <consortium name="The Broad Institute Genomics Platform"/>
            <consortium name="The Broad Institute Genome Sequencing Center for Infectious Disease"/>
            <person name="Wu L."/>
            <person name="Ma J."/>
        </authorList>
    </citation>
    <scope>NUCLEOTIDE SEQUENCE [LARGE SCALE GENOMIC DNA]</scope>
    <source>
        <strain evidence="14">JCM 17938</strain>
    </source>
</reference>
<accession>A0ABP8TSI8</accession>
<evidence type="ECO:0000256" key="7">
    <source>
        <dbReference type="HAMAP-Rule" id="MF_02090"/>
    </source>
</evidence>
<comment type="similarity">
    <text evidence="10">Belongs to the NAD synthetase family.</text>
</comment>
<feature type="binding site" evidence="7">
    <location>
        <position position="442"/>
    </location>
    <ligand>
        <name>deamido-NAD(+)</name>
        <dbReference type="ChEBI" id="CHEBI:58437"/>
        <note>ligand shared between two neighboring subunits</note>
    </ligand>
</feature>
<evidence type="ECO:0000256" key="1">
    <source>
        <dbReference type="ARBA" id="ARBA00005188"/>
    </source>
</evidence>
<evidence type="ECO:0000256" key="10">
    <source>
        <dbReference type="RuleBase" id="RU003811"/>
    </source>
</evidence>
<evidence type="ECO:0000313" key="14">
    <source>
        <dbReference type="Proteomes" id="UP001500212"/>
    </source>
</evidence>
<dbReference type="Gene3D" id="3.40.50.620">
    <property type="entry name" value="HUPs"/>
    <property type="match status" value="1"/>
</dbReference>
<evidence type="ECO:0000256" key="8">
    <source>
        <dbReference type="PIRNR" id="PIRNR006630"/>
    </source>
</evidence>
<protein>
    <recommendedName>
        <fullName evidence="7 8">Glutamine-dependent NAD(+) synthetase</fullName>
        <ecNumber evidence="7 8">6.3.5.1</ecNumber>
    </recommendedName>
    <alternativeName>
        <fullName evidence="7 8">NAD(+) synthase [glutamine-hydrolyzing]</fullName>
    </alternativeName>
</protein>
<evidence type="ECO:0000256" key="11">
    <source>
        <dbReference type="SAM" id="MobiDB-lite"/>
    </source>
</evidence>
<dbReference type="EC" id="6.3.5.1" evidence="7 8"/>
<evidence type="ECO:0000313" key="13">
    <source>
        <dbReference type="EMBL" id="GAA4615458.1"/>
    </source>
</evidence>
<dbReference type="InterPro" id="IPR014729">
    <property type="entry name" value="Rossmann-like_a/b/a_fold"/>
</dbReference>
<dbReference type="InterPro" id="IPR036526">
    <property type="entry name" value="C-N_Hydrolase_sf"/>
</dbReference>
<feature type="active site" description="Nucleophile; for glutaminase activity" evidence="7">
    <location>
        <position position="162"/>
    </location>
</feature>
<feature type="binding site" evidence="7">
    <location>
        <position position="195"/>
    </location>
    <ligand>
        <name>L-glutamine</name>
        <dbReference type="ChEBI" id="CHEBI:58359"/>
    </ligand>
</feature>
<dbReference type="CDD" id="cd07570">
    <property type="entry name" value="GAT_Gln-NAD-synth"/>
    <property type="match status" value="1"/>
</dbReference>
<dbReference type="CDD" id="cd00553">
    <property type="entry name" value="NAD_synthase"/>
    <property type="match status" value="1"/>
</dbReference>
<evidence type="ECO:0000256" key="3">
    <source>
        <dbReference type="ARBA" id="ARBA00022598"/>
    </source>
</evidence>
<keyword evidence="6 7" id="KW-0520">NAD</keyword>
<comment type="caution">
    <text evidence="7">Lacks conserved residue(s) required for the propagation of feature annotation.</text>
</comment>
<dbReference type="PANTHER" id="PTHR23090:SF9">
    <property type="entry name" value="GLUTAMINE-DEPENDENT NAD(+) SYNTHETASE"/>
    <property type="match status" value="1"/>
</dbReference>
<organism evidence="13 14">
    <name type="scientific">Actinoallomurus liliacearum</name>
    <dbReference type="NCBI Taxonomy" id="1080073"/>
    <lineage>
        <taxon>Bacteria</taxon>
        <taxon>Bacillati</taxon>
        <taxon>Actinomycetota</taxon>
        <taxon>Actinomycetes</taxon>
        <taxon>Streptosporangiales</taxon>
        <taxon>Thermomonosporaceae</taxon>
        <taxon>Actinoallomurus</taxon>
    </lineage>
</organism>
<feature type="binding site" evidence="7">
    <location>
        <position position="564"/>
    </location>
    <ligand>
        <name>deamido-NAD(+)</name>
        <dbReference type="ChEBI" id="CHEBI:58437"/>
        <note>ligand shared between two neighboring subunits</note>
    </ligand>
</feature>
<feature type="compositionally biased region" description="Pro residues" evidence="11">
    <location>
        <begin position="486"/>
        <end position="496"/>
    </location>
</feature>
<evidence type="ECO:0000256" key="5">
    <source>
        <dbReference type="ARBA" id="ARBA00022840"/>
    </source>
</evidence>
<feature type="region of interest" description="Disordered" evidence="11">
    <location>
        <begin position="482"/>
        <end position="515"/>
    </location>
</feature>
<dbReference type="InterPro" id="IPR022310">
    <property type="entry name" value="NAD/GMP_synthase"/>
</dbReference>
<evidence type="ECO:0000256" key="4">
    <source>
        <dbReference type="ARBA" id="ARBA00022741"/>
    </source>
</evidence>
<feature type="binding site" evidence="7">
    <location>
        <position position="437"/>
    </location>
    <ligand>
        <name>ATP</name>
        <dbReference type="ChEBI" id="CHEBI:30616"/>
    </ligand>
</feature>